<evidence type="ECO:0000256" key="2">
    <source>
        <dbReference type="ARBA" id="ARBA00004273"/>
    </source>
</evidence>
<keyword evidence="19" id="KW-0456">Lyase</keyword>
<organism evidence="25">
    <name type="scientific">Darwinula stevensoni</name>
    <dbReference type="NCBI Taxonomy" id="69355"/>
    <lineage>
        <taxon>Eukaryota</taxon>
        <taxon>Metazoa</taxon>
        <taxon>Ecdysozoa</taxon>
        <taxon>Arthropoda</taxon>
        <taxon>Crustacea</taxon>
        <taxon>Oligostraca</taxon>
        <taxon>Ostracoda</taxon>
        <taxon>Podocopa</taxon>
        <taxon>Podocopida</taxon>
        <taxon>Darwinulocopina</taxon>
        <taxon>Darwinuloidea</taxon>
        <taxon>Darwinulidae</taxon>
        <taxon>Darwinula</taxon>
    </lineage>
</organism>
<feature type="domain" description="Amidase" evidence="23">
    <location>
        <begin position="687"/>
        <end position="1055"/>
    </location>
</feature>
<sequence>MIGSMGTKEAPHREGTEIGLPDHGLGKNLYLLKQNDQVKELQTVIRAKSTSRSDFVFYADRLIRLIVEEGMNHLPTAPKIVITPTGAEYEGLAFQKGNCGVSIVRSGEAMEKGLRDCCRAMRIGKILIESDLDTHQAQVVYAKLPDDIKRRKVLLMYPILRTGNTVIKAVNVLKDHDVPEENIMLLNLFCTPTGAKAILDVFPRLTILSSEICVKYILLEMGAKLSSPEPISKVSDPIRCPVRDGGREKEFRSECPMNQAEHPVHQPPVGTCPKARIPGTSVRMEDFNLDNLMPPPNQSPAPDQPFPLPTEHLLLLCQVSTIPKAGTGDEFWIYPSQQMFWNAMLHKGWRWNEKDISANDMAHIIRIHNVNNEAAWNEVLKWEAMHARECCNPKLKRFGGKASDYSPRARIRHWLGYELPFDRHDWIVDRCGKEVRYVIDYYDGGLVDPQSHQFALLDVRPAMDSVENRMVTLSLSHYYGMLWGALSMLRGIADLVTSVAFRIINSYFPEKIPPIQDLLLLDSATTLALKIRQKKVTSERVVKAYIKRIQEVNGILNAMVDERFKDALEEAKAVDQFLAETQKTEEELALEKPFLGVPFTNKESIAVQALDIDIHILQGEDAGEWVVNLGGTNKRSIQKMMDIILELYDNGVLDQITFMLDSAPLHIASPVEVLFWETMATWLMETGMKITLGLVSRKDCVCEKDAIVVQLMREAGAISLGVTNVSECCMYWECFNRVYGTTRNPYDTRRTTGGSSGGEGALLSSGASAMGIGSDVGGSIRIPSHFTGVFGFKPSGGLVSNEGQLPVAVGDINNMLVTGPMSRFAVDLPLIYRVILSPQNLSRVQLDKQVKMSELRFFYTDCETLPLTSPVDPEIRDGLNRLLAHLTSAYDIKPMKVRVNGMKRALEMWTMKMQGEGPSFCKEISSMQPKEVNPFVEGVKSLVGYSDHTYPAILLGILEKLLPHTQEFYDSIKQQADAFQKEFQDLLGDDGVFLFPSWPTAAPFHNQGLFQAGNFAYTAMFNAIKLPVAQCPLQLNRDGLPIGVQVVGSMYNDHLPLAVAQEIEKAFEFRALQERKTYKKLRRSILSIFRLLWLSNLAQIPDMEAAVCATGCNHRAKSSKLCRGNNQAYFILKSNFTDIQLPGSKVQQAFNKKSLSKLPIHREAKIMAADSEAGGTHEAEVNASKPKTGIPEAPFVEDVDAYMQQPENNNTEAVLRRLDELHMKYKFLDLNLVSKKRRLKTQIPEIEKSLELLKEIGHRRLEEKPMETHFLLSEQLYAKATIPPTNTVGLWLGANVMLEYSVEDAQALLDKNLEMAQKNLRDVDRDLDFLRDQTTTTEVTMARIYNWDVSTGSPNHTDPKHGGQVSFGKDNVARIRDGQLTEAVKGTIPKHLREHSAANAGLVIMGCSSGGPAVRGRSDGPLLVVVEVDVFVVVFGGVLAGGGETRGGLLLFRLVNLVGDWGRRPGFAFSARFGTGIWMSRDGDSDSKKALSQPLASVSNTRSLLDEDEAPPLSVGIVELLSELPTSPSDGTDCPFWFQFCGSLGGSLIVLDP</sequence>
<dbReference type="FunFam" id="1.10.287.370:FF:000001">
    <property type="entry name" value="Prefoldin subunit 3"/>
    <property type="match status" value="1"/>
</dbReference>
<keyword evidence="18" id="KW-0143">Chaperone</keyword>
<evidence type="ECO:0000256" key="9">
    <source>
        <dbReference type="ARBA" id="ARBA00022490"/>
    </source>
</evidence>
<dbReference type="GO" id="GO:0005743">
    <property type="term" value="C:mitochondrial inner membrane"/>
    <property type="evidence" value="ECO:0007669"/>
    <property type="project" value="UniProtKB-SubCell"/>
</dbReference>
<dbReference type="SUPFAM" id="SSF53271">
    <property type="entry name" value="PRTase-like"/>
    <property type="match status" value="1"/>
</dbReference>
<dbReference type="GO" id="GO:0005634">
    <property type="term" value="C:nucleus"/>
    <property type="evidence" value="ECO:0007669"/>
    <property type="project" value="UniProtKB-SubCell"/>
</dbReference>
<dbReference type="PROSITE" id="PS00571">
    <property type="entry name" value="AMIDASES"/>
    <property type="match status" value="1"/>
</dbReference>
<evidence type="ECO:0000256" key="16">
    <source>
        <dbReference type="ARBA" id="ARBA00023134"/>
    </source>
</evidence>
<dbReference type="Gene3D" id="3.40.50.2020">
    <property type="match status" value="1"/>
</dbReference>
<protein>
    <recommendedName>
        <fullName evidence="21">Uracil phosphoribosyltransferase homolog</fullName>
        <ecNumber evidence="8">4.4.1.17</ecNumber>
    </recommendedName>
</protein>
<comment type="similarity">
    <text evidence="5">Belongs to the amidase family.</text>
</comment>
<keyword evidence="10" id="KW-0349">Heme</keyword>
<dbReference type="EMBL" id="CAJPEV010000397">
    <property type="protein sequence ID" value="CAG0884859.1"/>
    <property type="molecule type" value="Genomic_DNA"/>
</dbReference>
<evidence type="ECO:0000256" key="3">
    <source>
        <dbReference type="ARBA" id="ARBA00004496"/>
    </source>
</evidence>
<dbReference type="EC" id="4.4.1.17" evidence="8"/>
<evidence type="ECO:0000256" key="10">
    <source>
        <dbReference type="ARBA" id="ARBA00022617"/>
    </source>
</evidence>
<dbReference type="GO" id="GO:0004408">
    <property type="term" value="F:holocytochrome-c synthase activity"/>
    <property type="evidence" value="ECO:0007669"/>
    <property type="project" value="UniProtKB-EC"/>
</dbReference>
<evidence type="ECO:0000256" key="21">
    <source>
        <dbReference type="ARBA" id="ARBA00044193"/>
    </source>
</evidence>
<keyword evidence="12" id="KW-0547">Nucleotide-binding</keyword>
<comment type="similarity">
    <text evidence="7">Belongs to the prefoldin subunit alpha family.</text>
</comment>
<dbReference type="OrthoDB" id="6428749at2759"/>
<evidence type="ECO:0000256" key="7">
    <source>
        <dbReference type="ARBA" id="ARBA00010048"/>
    </source>
</evidence>
<evidence type="ECO:0000256" key="20">
    <source>
        <dbReference type="ARBA" id="ARBA00023242"/>
    </source>
</evidence>
<dbReference type="GO" id="GO:0012505">
    <property type="term" value="C:endomembrane system"/>
    <property type="evidence" value="ECO:0007669"/>
    <property type="project" value="TreeGrafter"/>
</dbReference>
<keyword evidence="14" id="KW-0408">Iron</keyword>
<proteinExistence type="inferred from homology"/>
<feature type="domain" description="Phosphoribosyltransferase" evidence="24">
    <location>
        <begin position="34"/>
        <end position="211"/>
    </location>
</feature>
<evidence type="ECO:0000256" key="5">
    <source>
        <dbReference type="ARBA" id="ARBA00009199"/>
    </source>
</evidence>
<comment type="similarity">
    <text evidence="4">Belongs to the cytochrome c-type heme lyase family.</text>
</comment>
<dbReference type="InterPro" id="IPR036928">
    <property type="entry name" value="AS_sf"/>
</dbReference>
<dbReference type="PANTHER" id="PTHR43372">
    <property type="entry name" value="FATTY-ACID AMIDE HYDROLASE"/>
    <property type="match status" value="1"/>
</dbReference>
<dbReference type="Pfam" id="PF02996">
    <property type="entry name" value="Prefoldin"/>
    <property type="match status" value="1"/>
</dbReference>
<dbReference type="GO" id="GO:0046872">
    <property type="term" value="F:metal ion binding"/>
    <property type="evidence" value="ECO:0007669"/>
    <property type="project" value="UniProtKB-KW"/>
</dbReference>
<dbReference type="PANTHER" id="PTHR43372:SF4">
    <property type="entry name" value="FATTY-ACID AMIDE HYDROLASE 2"/>
    <property type="match status" value="1"/>
</dbReference>
<dbReference type="InterPro" id="IPR004127">
    <property type="entry name" value="Prefoldin_subunit_alpha"/>
</dbReference>
<evidence type="ECO:0000256" key="17">
    <source>
        <dbReference type="ARBA" id="ARBA00023136"/>
    </source>
</evidence>
<keyword evidence="20" id="KW-0539">Nucleus</keyword>
<evidence type="ECO:0000256" key="13">
    <source>
        <dbReference type="ARBA" id="ARBA00022792"/>
    </source>
</evidence>
<dbReference type="FunFam" id="3.40.50.2020:FF:000026">
    <property type="entry name" value="Uracil phosphoribosyltransferase homolog"/>
    <property type="match status" value="1"/>
</dbReference>
<name>A0A7R8X9U0_9CRUS</name>
<evidence type="ECO:0000256" key="6">
    <source>
        <dbReference type="ARBA" id="ARBA00009516"/>
    </source>
</evidence>
<keyword evidence="26" id="KW-1185">Reference proteome</keyword>
<dbReference type="EMBL" id="LR899914">
    <property type="protein sequence ID" value="CAD7243268.1"/>
    <property type="molecule type" value="Genomic_DNA"/>
</dbReference>
<dbReference type="InterPro" id="IPR000836">
    <property type="entry name" value="PRTase_dom"/>
</dbReference>
<feature type="region of interest" description="Disordered" evidence="22">
    <location>
        <begin position="1"/>
        <end position="21"/>
    </location>
</feature>
<reference evidence="25" key="1">
    <citation type="submission" date="2020-11" db="EMBL/GenBank/DDBJ databases">
        <authorList>
            <person name="Tran Van P."/>
        </authorList>
    </citation>
    <scope>NUCLEOTIDE SEQUENCE</scope>
</reference>
<keyword evidence="17" id="KW-0472">Membrane</keyword>
<evidence type="ECO:0000313" key="26">
    <source>
        <dbReference type="Proteomes" id="UP000677054"/>
    </source>
</evidence>
<dbReference type="PROSITE" id="PS00822">
    <property type="entry name" value="CYTO_HEME_LYASE_2"/>
    <property type="match status" value="1"/>
</dbReference>
<dbReference type="Pfam" id="PF01425">
    <property type="entry name" value="Amidase"/>
    <property type="match status" value="1"/>
</dbReference>
<evidence type="ECO:0000256" key="22">
    <source>
        <dbReference type="SAM" id="MobiDB-lite"/>
    </source>
</evidence>
<dbReference type="InterPro" id="IPR020556">
    <property type="entry name" value="Amidase_CS"/>
</dbReference>
<dbReference type="Pfam" id="PF01265">
    <property type="entry name" value="Cyto_heme_lyase"/>
    <property type="match status" value="1"/>
</dbReference>
<dbReference type="InterPro" id="IPR000511">
    <property type="entry name" value="Holocyt_c/c1_synthase"/>
</dbReference>
<dbReference type="Gene3D" id="3.90.1300.10">
    <property type="entry name" value="Amidase signature (AS) domain"/>
    <property type="match status" value="2"/>
</dbReference>
<keyword evidence="15" id="KW-0496">Mitochondrion</keyword>
<evidence type="ECO:0000256" key="15">
    <source>
        <dbReference type="ARBA" id="ARBA00023128"/>
    </source>
</evidence>
<keyword evidence="11" id="KW-0479">Metal-binding</keyword>
<evidence type="ECO:0000256" key="19">
    <source>
        <dbReference type="ARBA" id="ARBA00023239"/>
    </source>
</evidence>
<dbReference type="CDD" id="cd23156">
    <property type="entry name" value="Prefoldin_3"/>
    <property type="match status" value="1"/>
</dbReference>
<keyword evidence="16" id="KW-0342">GTP-binding</keyword>
<evidence type="ECO:0000259" key="23">
    <source>
        <dbReference type="Pfam" id="PF01425"/>
    </source>
</evidence>
<evidence type="ECO:0000256" key="18">
    <source>
        <dbReference type="ARBA" id="ARBA00023186"/>
    </source>
</evidence>
<dbReference type="Pfam" id="PF14681">
    <property type="entry name" value="UPRTase"/>
    <property type="match status" value="1"/>
</dbReference>
<dbReference type="CDD" id="cd06223">
    <property type="entry name" value="PRTases_typeI"/>
    <property type="match status" value="1"/>
</dbReference>
<comment type="similarity">
    <text evidence="6">Belongs to the UPRTase family.</text>
</comment>
<evidence type="ECO:0000259" key="24">
    <source>
        <dbReference type="Pfam" id="PF14681"/>
    </source>
</evidence>
<comment type="subcellular location">
    <subcellularLocation>
        <location evidence="3">Cytoplasm</location>
    </subcellularLocation>
    <subcellularLocation>
        <location evidence="2">Mitochondrion inner membrane</location>
    </subcellularLocation>
    <subcellularLocation>
        <location evidence="1">Nucleus</location>
    </subcellularLocation>
</comment>
<evidence type="ECO:0000256" key="4">
    <source>
        <dbReference type="ARBA" id="ARBA00007255"/>
    </source>
</evidence>
<evidence type="ECO:0000256" key="8">
    <source>
        <dbReference type="ARBA" id="ARBA00012218"/>
    </source>
</evidence>
<evidence type="ECO:0000256" key="14">
    <source>
        <dbReference type="ARBA" id="ARBA00023004"/>
    </source>
</evidence>
<feature type="region of interest" description="Disordered" evidence="22">
    <location>
        <begin position="1171"/>
        <end position="1190"/>
    </location>
</feature>
<dbReference type="InterPro" id="IPR029057">
    <property type="entry name" value="PRTase-like"/>
</dbReference>
<keyword evidence="9" id="KW-0963">Cytoplasm</keyword>
<dbReference type="Gene3D" id="1.10.287.370">
    <property type="match status" value="1"/>
</dbReference>
<evidence type="ECO:0000256" key="1">
    <source>
        <dbReference type="ARBA" id="ARBA00004123"/>
    </source>
</evidence>
<dbReference type="InterPro" id="IPR052739">
    <property type="entry name" value="FAAH2"/>
</dbReference>
<dbReference type="GO" id="GO:0005525">
    <property type="term" value="F:GTP binding"/>
    <property type="evidence" value="ECO:0007669"/>
    <property type="project" value="UniProtKB-KW"/>
</dbReference>
<dbReference type="SUPFAM" id="SSF75304">
    <property type="entry name" value="Amidase signature (AS) enzymes"/>
    <property type="match status" value="2"/>
</dbReference>
<accession>A0A7R8X9U0</accession>
<dbReference type="PROSITE" id="PS00821">
    <property type="entry name" value="CYTO_HEME_LYASE_1"/>
    <property type="match status" value="1"/>
</dbReference>
<evidence type="ECO:0000256" key="12">
    <source>
        <dbReference type="ARBA" id="ARBA00022741"/>
    </source>
</evidence>
<dbReference type="InterPro" id="IPR023631">
    <property type="entry name" value="Amidase_dom"/>
</dbReference>
<evidence type="ECO:0000256" key="11">
    <source>
        <dbReference type="ARBA" id="ARBA00022723"/>
    </source>
</evidence>
<dbReference type="InterPro" id="IPR009053">
    <property type="entry name" value="Prefoldin"/>
</dbReference>
<dbReference type="Proteomes" id="UP000677054">
    <property type="component" value="Unassembled WGS sequence"/>
</dbReference>
<gene>
    <name evidence="25" type="ORF">DSTB1V02_LOCUS3196</name>
</gene>
<keyword evidence="13" id="KW-0999">Mitochondrion inner membrane</keyword>
<dbReference type="SUPFAM" id="SSF46579">
    <property type="entry name" value="Prefoldin"/>
    <property type="match status" value="1"/>
</dbReference>
<evidence type="ECO:0000313" key="25">
    <source>
        <dbReference type="EMBL" id="CAD7243268.1"/>
    </source>
</evidence>